<organism evidence="3 4">
    <name type="scientific">Paragemmobacter amnigenus</name>
    <dbReference type="NCBI Taxonomy" id="2852097"/>
    <lineage>
        <taxon>Bacteria</taxon>
        <taxon>Pseudomonadati</taxon>
        <taxon>Pseudomonadota</taxon>
        <taxon>Alphaproteobacteria</taxon>
        <taxon>Rhodobacterales</taxon>
        <taxon>Paracoccaceae</taxon>
        <taxon>Paragemmobacter</taxon>
    </lineage>
</organism>
<keyword evidence="2" id="KW-1133">Transmembrane helix</keyword>
<proteinExistence type="predicted"/>
<comment type="caution">
    <text evidence="3">The sequence shown here is derived from an EMBL/GenBank/DDBJ whole genome shotgun (WGS) entry which is preliminary data.</text>
</comment>
<feature type="transmembrane region" description="Helical" evidence="2">
    <location>
        <begin position="119"/>
        <end position="142"/>
    </location>
</feature>
<evidence type="ECO:0000313" key="4">
    <source>
        <dbReference type="Proteomes" id="UP000731907"/>
    </source>
</evidence>
<evidence type="ECO:0000313" key="3">
    <source>
        <dbReference type="EMBL" id="MBU9698714.1"/>
    </source>
</evidence>
<feature type="transmembrane region" description="Helical" evidence="2">
    <location>
        <begin position="83"/>
        <end position="107"/>
    </location>
</feature>
<name>A0ABS6J785_9RHOB</name>
<keyword evidence="2" id="KW-0472">Membrane</keyword>
<keyword evidence="2" id="KW-0812">Transmembrane</keyword>
<feature type="transmembrane region" description="Helical" evidence="2">
    <location>
        <begin position="52"/>
        <end position="71"/>
    </location>
</feature>
<feature type="compositionally biased region" description="Basic residues" evidence="1">
    <location>
        <begin position="161"/>
        <end position="170"/>
    </location>
</feature>
<reference evidence="3 4" key="1">
    <citation type="submission" date="2021-06" db="EMBL/GenBank/DDBJ databases">
        <title>Rhodobacteraceae bacterium strain HSP-20.</title>
        <authorList>
            <person name="Chen W.-M."/>
        </authorList>
    </citation>
    <scope>NUCLEOTIDE SEQUENCE [LARGE SCALE GENOMIC DNA]</scope>
    <source>
        <strain evidence="3 4">HSP-20</strain>
    </source>
</reference>
<evidence type="ECO:0000256" key="2">
    <source>
        <dbReference type="SAM" id="Phobius"/>
    </source>
</evidence>
<dbReference type="Pfam" id="PF10002">
    <property type="entry name" value="DUF2243"/>
    <property type="match status" value="1"/>
</dbReference>
<sequence>MRRAVLFWCLLAGVALGGLFDGIALHRLLQWHHLLSRPAAAAAETQHLRWDALLDALMWLALVAALGGLVRHRPALLVMTARVQIGAALAGFGLWHVADAAVAHWALGLHRIRPGAPDPLFWDLLWLALFGLAPALAGLVLLRRQTTAPLAAADGTSPTARRLHVTRRDRKGPPHVPPRSGSLS</sequence>
<protein>
    <submittedName>
        <fullName evidence="3">DUF2243 domain-containing protein</fullName>
    </submittedName>
</protein>
<feature type="region of interest" description="Disordered" evidence="1">
    <location>
        <begin position="153"/>
        <end position="184"/>
    </location>
</feature>
<keyword evidence="4" id="KW-1185">Reference proteome</keyword>
<evidence type="ECO:0000256" key="1">
    <source>
        <dbReference type="SAM" id="MobiDB-lite"/>
    </source>
</evidence>
<dbReference type="RefSeq" id="WP_161762829.1">
    <property type="nucleotide sequence ID" value="NZ_JAAATX020000008.1"/>
</dbReference>
<dbReference type="EMBL" id="JAAATX020000008">
    <property type="protein sequence ID" value="MBU9698714.1"/>
    <property type="molecule type" value="Genomic_DNA"/>
</dbReference>
<gene>
    <name evidence="3" type="ORF">GU927_012755</name>
</gene>
<dbReference type="InterPro" id="IPR018719">
    <property type="entry name" value="DUF2243_membrane"/>
</dbReference>
<dbReference type="Proteomes" id="UP000731907">
    <property type="component" value="Unassembled WGS sequence"/>
</dbReference>
<accession>A0ABS6J785</accession>